<sequence>MSNAMESAAHHAGPPWIQPQIQEKIKWRDGDVVISVPAKSGTTWTMNIVHQLLTGGTSDFRDIYEEVPWIEFVAYPGQPHQEVLDRLDAMPHGTRRAFKTHSAPPVVPFLESAPAPDVKYIVVVRNPEEALVSFRPFIEKHSDEWFELWGMPREAMARPDFASFYEEVIERSGMHEHAFFGFLNAWWPLRERNNVLFLHYADMKGDHEGSIRKIAEFLKIEPTEEQWPKILAYTSFPWMKQHEDKFEASTAGRVPILKSGAMIRKGEAGDAKSDGMTDEISRHLRAVGERVCGDLEAVEWFYKGSART</sequence>
<organism evidence="4 5">
    <name type="scientific">Novosphingobium album</name>
    <name type="common">ex Hu et al. 2023</name>
    <dbReference type="NCBI Taxonomy" id="2930093"/>
    <lineage>
        <taxon>Bacteria</taxon>
        <taxon>Pseudomonadati</taxon>
        <taxon>Pseudomonadota</taxon>
        <taxon>Alphaproteobacteria</taxon>
        <taxon>Sphingomonadales</taxon>
        <taxon>Sphingomonadaceae</taxon>
        <taxon>Novosphingobium</taxon>
    </lineage>
</organism>
<evidence type="ECO:0000259" key="3">
    <source>
        <dbReference type="Pfam" id="PF00685"/>
    </source>
</evidence>
<dbReference type="Proteomes" id="UP001162880">
    <property type="component" value="Unassembled WGS sequence"/>
</dbReference>
<evidence type="ECO:0000313" key="4">
    <source>
        <dbReference type="EMBL" id="MCJ2178189.1"/>
    </source>
</evidence>
<keyword evidence="5" id="KW-1185">Reference proteome</keyword>
<comment type="similarity">
    <text evidence="1">Belongs to the sulfotransferase 1 family.</text>
</comment>
<proteinExistence type="inferred from homology"/>
<feature type="domain" description="Sulfotransferase" evidence="3">
    <location>
        <begin position="30"/>
        <end position="290"/>
    </location>
</feature>
<evidence type="ECO:0000256" key="2">
    <source>
        <dbReference type="ARBA" id="ARBA00022679"/>
    </source>
</evidence>
<protein>
    <submittedName>
        <fullName evidence="4">Sulfotransferase domain-containing protein</fullName>
    </submittedName>
</protein>
<dbReference type="Pfam" id="PF00685">
    <property type="entry name" value="Sulfotransfer_1"/>
    <property type="match status" value="1"/>
</dbReference>
<dbReference type="Gene3D" id="3.40.50.300">
    <property type="entry name" value="P-loop containing nucleotide triphosphate hydrolases"/>
    <property type="match status" value="1"/>
</dbReference>
<dbReference type="PANTHER" id="PTHR11783">
    <property type="entry name" value="SULFOTRANSFERASE SULT"/>
    <property type="match status" value="1"/>
</dbReference>
<dbReference type="InterPro" id="IPR000863">
    <property type="entry name" value="Sulfotransferase_dom"/>
</dbReference>
<dbReference type="InterPro" id="IPR027417">
    <property type="entry name" value="P-loop_NTPase"/>
</dbReference>
<dbReference type="RefSeq" id="WP_243991991.1">
    <property type="nucleotide sequence ID" value="NZ_JALHLE010000007.1"/>
</dbReference>
<evidence type="ECO:0000313" key="5">
    <source>
        <dbReference type="Proteomes" id="UP001162880"/>
    </source>
</evidence>
<keyword evidence="2" id="KW-0808">Transferase</keyword>
<evidence type="ECO:0000256" key="1">
    <source>
        <dbReference type="ARBA" id="ARBA00005771"/>
    </source>
</evidence>
<gene>
    <name evidence="4" type="ORF">MTR64_06420</name>
</gene>
<dbReference type="SUPFAM" id="SSF52540">
    <property type="entry name" value="P-loop containing nucleoside triphosphate hydrolases"/>
    <property type="match status" value="1"/>
</dbReference>
<accession>A0ABT0AZG4</accession>
<comment type="caution">
    <text evidence="4">The sequence shown here is derived from an EMBL/GenBank/DDBJ whole genome shotgun (WGS) entry which is preliminary data.</text>
</comment>
<dbReference type="EMBL" id="JALHLE010000007">
    <property type="protein sequence ID" value="MCJ2178189.1"/>
    <property type="molecule type" value="Genomic_DNA"/>
</dbReference>
<name>A0ABT0AZG4_9SPHN</name>
<reference evidence="4" key="1">
    <citation type="submission" date="2022-03" db="EMBL/GenBank/DDBJ databases">
        <title>Identification of a novel bacterium isolated from mangrove sediments.</title>
        <authorList>
            <person name="Pan X."/>
        </authorList>
    </citation>
    <scope>NUCLEOTIDE SEQUENCE</scope>
    <source>
        <strain evidence="4">B2580</strain>
    </source>
</reference>